<feature type="binding site" evidence="8">
    <location>
        <position position="329"/>
    </location>
    <ligand>
        <name>substrate</name>
    </ligand>
</feature>
<evidence type="ECO:0000256" key="9">
    <source>
        <dbReference type="PIRSR" id="PIRSR001084-3"/>
    </source>
</evidence>
<evidence type="ECO:0000256" key="3">
    <source>
        <dbReference type="ARBA" id="ARBA00012756"/>
    </source>
</evidence>
<dbReference type="Gene3D" id="2.60.40.1180">
    <property type="entry name" value="Golgi alpha-mannosidase II"/>
    <property type="match status" value="1"/>
</dbReference>
<evidence type="ECO:0000256" key="1">
    <source>
        <dbReference type="ARBA" id="ARBA00001412"/>
    </source>
</evidence>
<evidence type="ECO:0000259" key="11">
    <source>
        <dbReference type="Pfam" id="PF08532"/>
    </source>
</evidence>
<accession>A0A1H0EZQ0</accession>
<organism evidence="13 14">
    <name type="scientific">Alkalicoccus daliensis</name>
    <dbReference type="NCBI Taxonomy" id="745820"/>
    <lineage>
        <taxon>Bacteria</taxon>
        <taxon>Bacillati</taxon>
        <taxon>Bacillota</taxon>
        <taxon>Bacilli</taxon>
        <taxon>Bacillales</taxon>
        <taxon>Bacillaceae</taxon>
        <taxon>Alkalicoccus</taxon>
    </lineage>
</organism>
<keyword evidence="4 6" id="KW-0378">Hydrolase</keyword>
<dbReference type="AlphaFoldDB" id="A0A1H0EZQ0"/>
<keyword evidence="9" id="KW-0862">Zinc</keyword>
<feature type="domain" description="Glycoside hydrolase family 42 N-terminal" evidence="10">
    <location>
        <begin position="30"/>
        <end position="398"/>
    </location>
</feature>
<dbReference type="InterPro" id="IPR029062">
    <property type="entry name" value="Class_I_gatase-like"/>
</dbReference>
<comment type="similarity">
    <text evidence="2 6">Belongs to the glycosyl hydrolase 42 family.</text>
</comment>
<keyword evidence="9" id="KW-0479">Metal-binding</keyword>
<proteinExistence type="inferred from homology"/>
<dbReference type="SUPFAM" id="SSF52317">
    <property type="entry name" value="Class I glutamine amidotransferase-like"/>
    <property type="match status" value="1"/>
</dbReference>
<dbReference type="InterPro" id="IPR003476">
    <property type="entry name" value="Glyco_hydro_42"/>
</dbReference>
<feature type="domain" description="Beta-galactosidase C-terminal" evidence="12">
    <location>
        <begin position="623"/>
        <end position="680"/>
    </location>
</feature>
<dbReference type="GO" id="GO:0046872">
    <property type="term" value="F:metal ion binding"/>
    <property type="evidence" value="ECO:0007669"/>
    <property type="project" value="UniProtKB-KW"/>
</dbReference>
<dbReference type="InterPro" id="IPR013739">
    <property type="entry name" value="Beta_galactosidase_C"/>
</dbReference>
<feature type="active site" description="Nucleophile" evidence="7">
    <location>
        <position position="321"/>
    </location>
</feature>
<dbReference type="GO" id="GO:0004565">
    <property type="term" value="F:beta-galactosidase activity"/>
    <property type="evidence" value="ECO:0007669"/>
    <property type="project" value="UniProtKB-EC"/>
</dbReference>
<dbReference type="GO" id="GO:0009341">
    <property type="term" value="C:beta-galactosidase complex"/>
    <property type="evidence" value="ECO:0007669"/>
    <property type="project" value="InterPro"/>
</dbReference>
<reference evidence="14" key="1">
    <citation type="submission" date="2016-10" db="EMBL/GenBank/DDBJ databases">
        <authorList>
            <person name="Varghese N."/>
            <person name="Submissions S."/>
        </authorList>
    </citation>
    <scope>NUCLEOTIDE SEQUENCE [LARGE SCALE GENOMIC DNA]</scope>
    <source>
        <strain evidence="14">CGMCC 1.10369</strain>
    </source>
</reference>
<comment type="catalytic activity">
    <reaction evidence="1 6">
        <text>Hydrolysis of terminal non-reducing beta-D-galactose residues in beta-D-galactosides.</text>
        <dbReference type="EC" id="3.2.1.23"/>
    </reaction>
</comment>
<sequence>MDTTTKLQKVCFQMPKPIKDVLPYIAYGGDYNPEQWEEETWYRDAELMQKAGVNLVSVAIFSWAVLEVEEDVFQFEWLDKILDILHEHGVGVCLATATASPPAWMTKKYDDIPAVDEKGIPYSFGSRQHYSPSSPSYRKGIKKIVKALAERYKEHPALKMWHINNEYGCHLSECYSSYSLEAFHHWLQEKYKTIEALNKSWGTNFWSQRYNDWAEIDFPVNQATFYNPGQKLDYKRFMNDQIFDLYLIEKNILRDITPEVPVFTNFMYQFKPLDYFQWAKELDVVTWDSYPDPREGIPYRHAFHHDLMRSLRQGQPFLIMEQVTSHVNWRDINLTKPPGTMRLWSYGGVARGADGVMFFQWRQGRAGAEKFHGAMIPHSDNEKSRTFQETAKLGNELKLLDSVRDARVKAKAAILMDWENWWAVELEGKPHNGLSYMETLEAYYKPFFDLNIAVDIVHPAADLSEYSFVVAPMLYALTSAEAEKLENYTAEGGTILFSFFSGIADKHEHIHLGGYPGPLRKLSGIYIDEFVPQSEEGRLTFVKKGRQFSSSIWADVIYPEGAETVAAYETGWLAGIPAVTKNRFGKGTAYYIGTAPEERFLKEFIKEISEENHVIPALKVEDGVEVSEREGEEEKYLFVINHNEYEVNVKLAEGTTYYNMLSKQNISGKEALPAKEVLILSYSK</sequence>
<dbReference type="STRING" id="745820.SAMN04488053_104134"/>
<dbReference type="InterPro" id="IPR013780">
    <property type="entry name" value="Glyco_hydro_b"/>
</dbReference>
<evidence type="ECO:0000259" key="10">
    <source>
        <dbReference type="Pfam" id="PF02449"/>
    </source>
</evidence>
<evidence type="ECO:0000256" key="2">
    <source>
        <dbReference type="ARBA" id="ARBA00005940"/>
    </source>
</evidence>
<dbReference type="CDD" id="cd03143">
    <property type="entry name" value="A4_beta-galactosidase_middle_domain"/>
    <property type="match status" value="1"/>
</dbReference>
<evidence type="ECO:0000256" key="4">
    <source>
        <dbReference type="ARBA" id="ARBA00022801"/>
    </source>
</evidence>
<dbReference type="Pfam" id="PF08533">
    <property type="entry name" value="Glyco_hydro_42C"/>
    <property type="match status" value="1"/>
</dbReference>
<evidence type="ECO:0000256" key="8">
    <source>
        <dbReference type="PIRSR" id="PIRSR001084-2"/>
    </source>
</evidence>
<evidence type="ECO:0000256" key="5">
    <source>
        <dbReference type="ARBA" id="ARBA00023295"/>
    </source>
</evidence>
<evidence type="ECO:0000259" key="12">
    <source>
        <dbReference type="Pfam" id="PF08533"/>
    </source>
</evidence>
<evidence type="ECO:0000313" key="14">
    <source>
        <dbReference type="Proteomes" id="UP000198778"/>
    </source>
</evidence>
<protein>
    <recommendedName>
        <fullName evidence="3 6">Beta-galactosidase</fullName>
        <shortName evidence="6">Beta-gal</shortName>
        <ecNumber evidence="3 6">3.2.1.23</ecNumber>
    </recommendedName>
</protein>
<name>A0A1H0EZQ0_9BACI</name>
<keyword evidence="5 6" id="KW-0326">Glycosidase</keyword>
<feature type="active site" description="Proton donor" evidence="7">
    <location>
        <position position="166"/>
    </location>
</feature>
<dbReference type="SUPFAM" id="SSF51445">
    <property type="entry name" value="(Trans)glycosidases"/>
    <property type="match status" value="1"/>
</dbReference>
<dbReference type="PANTHER" id="PTHR36447">
    <property type="entry name" value="BETA-GALACTOSIDASE GANA"/>
    <property type="match status" value="1"/>
</dbReference>
<dbReference type="Gene3D" id="3.40.50.880">
    <property type="match status" value="1"/>
</dbReference>
<evidence type="ECO:0000256" key="6">
    <source>
        <dbReference type="PIRNR" id="PIRNR001084"/>
    </source>
</evidence>
<dbReference type="EC" id="3.2.1.23" evidence="3 6"/>
<evidence type="ECO:0000313" key="13">
    <source>
        <dbReference type="EMBL" id="SDN87884.1"/>
    </source>
</evidence>
<feature type="binding site" evidence="9">
    <location>
        <position position="174"/>
    </location>
    <ligand>
        <name>Zn(2+)</name>
        <dbReference type="ChEBI" id="CHEBI:29105"/>
    </ligand>
</feature>
<dbReference type="GO" id="GO:0006012">
    <property type="term" value="P:galactose metabolic process"/>
    <property type="evidence" value="ECO:0007669"/>
    <property type="project" value="InterPro"/>
</dbReference>
<dbReference type="InterPro" id="IPR013529">
    <property type="entry name" value="Glyco_hydro_42_N"/>
</dbReference>
<gene>
    <name evidence="13" type="ORF">SAMN04488053_104134</name>
</gene>
<dbReference type="PIRSF" id="PIRSF001084">
    <property type="entry name" value="B-galactosidase"/>
    <property type="match status" value="1"/>
</dbReference>
<dbReference type="Proteomes" id="UP000198778">
    <property type="component" value="Unassembled WGS sequence"/>
</dbReference>
<dbReference type="EMBL" id="FNIL01000004">
    <property type="protein sequence ID" value="SDN87884.1"/>
    <property type="molecule type" value="Genomic_DNA"/>
</dbReference>
<keyword evidence="14" id="KW-1185">Reference proteome</keyword>
<dbReference type="InterPro" id="IPR017853">
    <property type="entry name" value="GH"/>
</dbReference>
<dbReference type="Gene3D" id="3.20.20.80">
    <property type="entry name" value="Glycosidases"/>
    <property type="match status" value="1"/>
</dbReference>
<dbReference type="InterPro" id="IPR013738">
    <property type="entry name" value="Beta_galactosidase_Trimer"/>
</dbReference>
<feature type="binding site" evidence="8">
    <location>
        <position position="127"/>
    </location>
    <ligand>
        <name>substrate</name>
    </ligand>
</feature>
<evidence type="ECO:0000256" key="7">
    <source>
        <dbReference type="PIRSR" id="PIRSR001084-1"/>
    </source>
</evidence>
<dbReference type="Pfam" id="PF02449">
    <property type="entry name" value="Glyco_hydro_42"/>
    <property type="match status" value="1"/>
</dbReference>
<dbReference type="Pfam" id="PF08532">
    <property type="entry name" value="Glyco_hydro_42M"/>
    <property type="match status" value="1"/>
</dbReference>
<feature type="binding site" evidence="8">
    <location>
        <position position="165"/>
    </location>
    <ligand>
        <name>substrate</name>
    </ligand>
</feature>
<dbReference type="PANTHER" id="PTHR36447:SF1">
    <property type="entry name" value="BETA-GALACTOSIDASE GANA"/>
    <property type="match status" value="1"/>
</dbReference>
<feature type="domain" description="Beta-galactosidase trimerisation" evidence="11">
    <location>
        <begin position="410"/>
        <end position="613"/>
    </location>
</feature>